<keyword evidence="1" id="KW-0812">Transmembrane</keyword>
<protein>
    <submittedName>
        <fullName evidence="4">SHOCT domain-containing protein</fullName>
    </submittedName>
</protein>
<feature type="signal peptide" evidence="2">
    <location>
        <begin position="1"/>
        <end position="27"/>
    </location>
</feature>
<evidence type="ECO:0000259" key="3">
    <source>
        <dbReference type="Pfam" id="PF09851"/>
    </source>
</evidence>
<comment type="caution">
    <text evidence="4">The sequence shown here is derived from an EMBL/GenBank/DDBJ whole genome shotgun (WGS) entry which is preliminary data.</text>
</comment>
<name>A0ABV3LCL8_9RHOB</name>
<organism evidence="4 5">
    <name type="scientific">Meridianimarinicoccus marinus</name>
    <dbReference type="NCBI Taxonomy" id="3231483"/>
    <lineage>
        <taxon>Bacteria</taxon>
        <taxon>Pseudomonadati</taxon>
        <taxon>Pseudomonadota</taxon>
        <taxon>Alphaproteobacteria</taxon>
        <taxon>Rhodobacterales</taxon>
        <taxon>Paracoccaceae</taxon>
        <taxon>Meridianimarinicoccus</taxon>
    </lineage>
</organism>
<dbReference type="RefSeq" id="WP_366194712.1">
    <property type="nucleotide sequence ID" value="NZ_JBFBVU010000039.1"/>
</dbReference>
<gene>
    <name evidence="4" type="ORF">AB0T83_18485</name>
</gene>
<dbReference type="Pfam" id="PF09851">
    <property type="entry name" value="SHOCT"/>
    <property type="match status" value="1"/>
</dbReference>
<proteinExistence type="predicted"/>
<reference evidence="4 5" key="1">
    <citation type="submission" date="2024-07" db="EMBL/GenBank/DDBJ databases">
        <authorList>
            <person name="Kang M."/>
        </authorList>
    </citation>
    <scope>NUCLEOTIDE SEQUENCE [LARGE SCALE GENOMIC DNA]</scope>
    <source>
        <strain evidence="4 5">DFM31</strain>
    </source>
</reference>
<accession>A0ABV3LCL8</accession>
<evidence type="ECO:0000256" key="1">
    <source>
        <dbReference type="SAM" id="Phobius"/>
    </source>
</evidence>
<keyword evidence="2" id="KW-0732">Signal</keyword>
<evidence type="ECO:0000256" key="2">
    <source>
        <dbReference type="SAM" id="SignalP"/>
    </source>
</evidence>
<dbReference type="Proteomes" id="UP001553161">
    <property type="component" value="Unassembled WGS sequence"/>
</dbReference>
<feature type="domain" description="SHOCT" evidence="3">
    <location>
        <begin position="86"/>
        <end position="111"/>
    </location>
</feature>
<keyword evidence="5" id="KW-1185">Reference proteome</keyword>
<evidence type="ECO:0000313" key="5">
    <source>
        <dbReference type="Proteomes" id="UP001553161"/>
    </source>
</evidence>
<keyword evidence="1" id="KW-1133">Transmembrane helix</keyword>
<sequence>MTSMNRLGGLAIAGAFGAALMSSSAQADPGDGRYYDHFGMMGWGGWFYGPVMMLLFFALLVGAVVLVVRLLGSDTLRPGAKQEDRAHAILRERFAKGEITKEEFEASRKLLDGGAS</sequence>
<feature type="chain" id="PRO_5045611420" evidence="2">
    <location>
        <begin position="28"/>
        <end position="116"/>
    </location>
</feature>
<dbReference type="InterPro" id="IPR018649">
    <property type="entry name" value="SHOCT"/>
</dbReference>
<keyword evidence="1" id="KW-0472">Membrane</keyword>
<feature type="transmembrane region" description="Helical" evidence="1">
    <location>
        <begin position="51"/>
        <end position="72"/>
    </location>
</feature>
<dbReference type="EMBL" id="JBFBVU010000039">
    <property type="protein sequence ID" value="MEV8468752.1"/>
    <property type="molecule type" value="Genomic_DNA"/>
</dbReference>
<evidence type="ECO:0000313" key="4">
    <source>
        <dbReference type="EMBL" id="MEV8468752.1"/>
    </source>
</evidence>